<gene>
    <name evidence="1" type="ORF">MM415B05843_0008</name>
</gene>
<protein>
    <submittedName>
        <fullName evidence="1">Uncharacterized protein</fullName>
    </submittedName>
</protein>
<accession>A0A6M3LV12</accession>
<sequence length="83" mass="9143">MWMTLWTEFRGHVLPWLIAAGFVALAQHNQSQHVQQLEAANVRLAASVDEMRQAVGRAADLLATQGYTVPLETPPTSKGSESR</sequence>
<evidence type="ECO:0000313" key="1">
    <source>
        <dbReference type="EMBL" id="QJA97939.1"/>
    </source>
</evidence>
<dbReference type="AlphaFoldDB" id="A0A6M3LV12"/>
<proteinExistence type="predicted"/>
<name>A0A6M3LV12_9ZZZZ</name>
<reference evidence="1" key="1">
    <citation type="submission" date="2020-03" db="EMBL/GenBank/DDBJ databases">
        <title>The deep terrestrial virosphere.</title>
        <authorList>
            <person name="Holmfeldt K."/>
            <person name="Nilsson E."/>
            <person name="Simone D."/>
            <person name="Lopez-Fernandez M."/>
            <person name="Wu X."/>
            <person name="de Brujin I."/>
            <person name="Lundin D."/>
            <person name="Andersson A."/>
            <person name="Bertilsson S."/>
            <person name="Dopson M."/>
        </authorList>
    </citation>
    <scope>NUCLEOTIDE SEQUENCE</scope>
    <source>
        <strain evidence="1">MM415B05843</strain>
    </source>
</reference>
<organism evidence="1">
    <name type="scientific">viral metagenome</name>
    <dbReference type="NCBI Taxonomy" id="1070528"/>
    <lineage>
        <taxon>unclassified sequences</taxon>
        <taxon>metagenomes</taxon>
        <taxon>organismal metagenomes</taxon>
    </lineage>
</organism>
<dbReference type="EMBL" id="MT143538">
    <property type="protein sequence ID" value="QJA97939.1"/>
    <property type="molecule type" value="Genomic_DNA"/>
</dbReference>